<dbReference type="AlphaFoldDB" id="A5C879"/>
<organism evidence="1">
    <name type="scientific">Vitis vinifera</name>
    <name type="common">Grape</name>
    <dbReference type="NCBI Taxonomy" id="29760"/>
    <lineage>
        <taxon>Eukaryota</taxon>
        <taxon>Viridiplantae</taxon>
        <taxon>Streptophyta</taxon>
        <taxon>Embryophyta</taxon>
        <taxon>Tracheophyta</taxon>
        <taxon>Spermatophyta</taxon>
        <taxon>Magnoliopsida</taxon>
        <taxon>eudicotyledons</taxon>
        <taxon>Gunneridae</taxon>
        <taxon>Pentapetalae</taxon>
        <taxon>rosids</taxon>
        <taxon>Vitales</taxon>
        <taxon>Vitaceae</taxon>
        <taxon>Viteae</taxon>
        <taxon>Vitis</taxon>
    </lineage>
</organism>
<evidence type="ECO:0000313" key="1">
    <source>
        <dbReference type="EMBL" id="CAN68754.1"/>
    </source>
</evidence>
<reference evidence="1" key="1">
    <citation type="journal article" date="2007" name="PLoS ONE">
        <title>The first genome sequence of an elite grapevine cultivar (Pinot noir Vitis vinifera L.): coping with a highly heterozygous genome.</title>
        <authorList>
            <person name="Velasco R."/>
            <person name="Zharkikh A."/>
            <person name="Troggio M."/>
            <person name="Cartwright D.A."/>
            <person name="Cestaro A."/>
            <person name="Pruss D."/>
            <person name="Pindo M."/>
            <person name="FitzGerald L.M."/>
            <person name="Vezzulli S."/>
            <person name="Reid J."/>
            <person name="Malacarne G."/>
            <person name="Iliev D."/>
            <person name="Coppola G."/>
            <person name="Wardell B."/>
            <person name="Micheletti D."/>
            <person name="Macalma T."/>
            <person name="Facci M."/>
            <person name="Mitchell J.T."/>
            <person name="Perazzolli M."/>
            <person name="Eldredge G."/>
            <person name="Gatto P."/>
            <person name="Oyzerski R."/>
            <person name="Moretto M."/>
            <person name="Gutin N."/>
            <person name="Stefanini M."/>
            <person name="Chen Y."/>
            <person name="Segala C."/>
            <person name="Davenport C."/>
            <person name="Dematte L."/>
            <person name="Mraz A."/>
            <person name="Battilana J."/>
            <person name="Stormo K."/>
            <person name="Costa F."/>
            <person name="Tao Q."/>
            <person name="Si-Ammour A."/>
            <person name="Harkins T."/>
            <person name="Lackey A."/>
            <person name="Perbost C."/>
            <person name="Taillon B."/>
            <person name="Stella A."/>
            <person name="Solovyev V."/>
            <person name="Fawcett J.A."/>
            <person name="Sterck L."/>
            <person name="Vandepoele K."/>
            <person name="Grando S.M."/>
            <person name="Toppo S."/>
            <person name="Moser C."/>
            <person name="Lanchbury J."/>
            <person name="Bogden R."/>
            <person name="Skolnick M."/>
            <person name="Sgaramella V."/>
            <person name="Bhatnagar S.K."/>
            <person name="Fontana P."/>
            <person name="Gutin A."/>
            <person name="Van de Peer Y."/>
            <person name="Salamini F."/>
            <person name="Viola R."/>
        </authorList>
    </citation>
    <scope>NUCLEOTIDE SEQUENCE</scope>
</reference>
<proteinExistence type="predicted"/>
<dbReference type="InterPro" id="IPR040344">
    <property type="entry name" value="At3g17950-like"/>
</dbReference>
<dbReference type="PANTHER" id="PTHR33544:SF5">
    <property type="entry name" value="DUF4005 DOMAIN-CONTAINING PROTEIN"/>
    <property type="match status" value="1"/>
</dbReference>
<name>A5C879_VITVI</name>
<accession>A5C879</accession>
<dbReference type="PANTHER" id="PTHR33544">
    <property type="entry name" value="DUF4005 DOMAIN-CONTAINING PROTEIN-RELATED"/>
    <property type="match status" value="1"/>
</dbReference>
<dbReference type="ExpressionAtlas" id="A5C879">
    <property type="expression patterns" value="baseline and differential"/>
</dbReference>
<dbReference type="EMBL" id="AM485740">
    <property type="protein sequence ID" value="CAN68754.1"/>
    <property type="molecule type" value="Genomic_DNA"/>
</dbReference>
<gene>
    <name evidence="1" type="ORF">VITISV_035531</name>
</gene>
<protein>
    <submittedName>
        <fullName evidence="1">Uncharacterized protein</fullName>
    </submittedName>
</protein>
<sequence length="242" mass="26210">MAQQVLACLLSFFFWILPIWAVSDSLFFLVFLKVEEGWPLGLQPLNVRIGLARIGDFSGSISFNTLLTGSPSSSTDSSSDLDTESTGSFFHDKSITLGSLIGVSSIIELTGRSVRGRRAESLKGKRSYKSRTWFFSLCSRASTDAENVKNPPSLGHFLAVERRAANEYRRNHSPIDYGPDELALAQPNAEPNSLFMDGAIAPPQPSSWSGSDAEMGQNRGLVNGSGHGVPVLFSCMCGQSSH</sequence>